<protein>
    <submittedName>
        <fullName evidence="2">Uncharacterized protein</fullName>
    </submittedName>
</protein>
<feature type="compositionally biased region" description="Basic residues" evidence="1">
    <location>
        <begin position="1"/>
        <end position="11"/>
    </location>
</feature>
<dbReference type="AlphaFoldDB" id="A0A9D3ZV58"/>
<accession>A0A9D3ZV58</accession>
<feature type="compositionally biased region" description="Basic residues" evidence="1">
    <location>
        <begin position="33"/>
        <end position="45"/>
    </location>
</feature>
<proteinExistence type="predicted"/>
<organism evidence="2 3">
    <name type="scientific">Gossypium stocksii</name>
    <dbReference type="NCBI Taxonomy" id="47602"/>
    <lineage>
        <taxon>Eukaryota</taxon>
        <taxon>Viridiplantae</taxon>
        <taxon>Streptophyta</taxon>
        <taxon>Embryophyta</taxon>
        <taxon>Tracheophyta</taxon>
        <taxon>Spermatophyta</taxon>
        <taxon>Magnoliopsida</taxon>
        <taxon>eudicotyledons</taxon>
        <taxon>Gunneridae</taxon>
        <taxon>Pentapetalae</taxon>
        <taxon>rosids</taxon>
        <taxon>malvids</taxon>
        <taxon>Malvales</taxon>
        <taxon>Malvaceae</taxon>
        <taxon>Malvoideae</taxon>
        <taxon>Gossypium</taxon>
    </lineage>
</organism>
<gene>
    <name evidence="2" type="ORF">J1N35_031252</name>
</gene>
<evidence type="ECO:0000256" key="1">
    <source>
        <dbReference type="SAM" id="MobiDB-lite"/>
    </source>
</evidence>
<dbReference type="EMBL" id="JAIQCV010000009">
    <property type="protein sequence ID" value="KAH1066265.1"/>
    <property type="molecule type" value="Genomic_DNA"/>
</dbReference>
<name>A0A9D3ZV58_9ROSI</name>
<dbReference type="OrthoDB" id="637682at2759"/>
<reference evidence="2 3" key="1">
    <citation type="journal article" date="2021" name="Plant Biotechnol. J.">
        <title>Multi-omics assisted identification of the key and species-specific regulatory components of drought-tolerant mechanisms in Gossypium stocksii.</title>
        <authorList>
            <person name="Yu D."/>
            <person name="Ke L."/>
            <person name="Zhang D."/>
            <person name="Wu Y."/>
            <person name="Sun Y."/>
            <person name="Mei J."/>
            <person name="Sun J."/>
            <person name="Sun Y."/>
        </authorList>
    </citation>
    <scope>NUCLEOTIDE SEQUENCE [LARGE SCALE GENOMIC DNA]</scope>
    <source>
        <strain evidence="3">cv. E1</strain>
        <tissue evidence="2">Leaf</tissue>
    </source>
</reference>
<keyword evidence="3" id="KW-1185">Reference proteome</keyword>
<evidence type="ECO:0000313" key="2">
    <source>
        <dbReference type="EMBL" id="KAH1066265.1"/>
    </source>
</evidence>
<comment type="caution">
    <text evidence="2">The sequence shown here is derived from an EMBL/GenBank/DDBJ whole genome shotgun (WGS) entry which is preliminary data.</text>
</comment>
<dbReference type="Proteomes" id="UP000828251">
    <property type="component" value="Unassembled WGS sequence"/>
</dbReference>
<sequence length="127" mass="14355">MKKKTLTRKRGLGGPNTWKKARPRNKNNTVVSKRFHRPSGGKSLQRGKRLLALLDHRSHPASSWGKQEEKKIESSTVLEFKSDSELENRINPRNIKVLQSGVILPVANMLKSTGEEFKKLLRQGGNS</sequence>
<evidence type="ECO:0000313" key="3">
    <source>
        <dbReference type="Proteomes" id="UP000828251"/>
    </source>
</evidence>
<feature type="region of interest" description="Disordered" evidence="1">
    <location>
        <begin position="1"/>
        <end position="45"/>
    </location>
</feature>